<evidence type="ECO:0000313" key="4">
    <source>
        <dbReference type="Proteomes" id="UP000250123"/>
    </source>
</evidence>
<feature type="repeat" description="TPR" evidence="1">
    <location>
        <begin position="782"/>
        <end position="815"/>
    </location>
</feature>
<dbReference type="Pfam" id="PF01973">
    <property type="entry name" value="MptE-like"/>
    <property type="match status" value="1"/>
</dbReference>
<dbReference type="RefSeq" id="WP_112353427.1">
    <property type="nucleotide sequence ID" value="NZ_LS483452.1"/>
</dbReference>
<dbReference type="AlphaFoldDB" id="A0A330M510"/>
<accession>A0A330M510</accession>
<evidence type="ECO:0000259" key="2">
    <source>
        <dbReference type="Pfam" id="PF01973"/>
    </source>
</evidence>
<protein>
    <recommendedName>
        <fullName evidence="2">6-hydroxymethylpterin diphosphokinase MptE-like domain-containing protein</fullName>
    </recommendedName>
</protein>
<proteinExistence type="predicted"/>
<dbReference type="InterPro" id="IPR002826">
    <property type="entry name" value="MptE-like"/>
</dbReference>
<dbReference type="Proteomes" id="UP000250123">
    <property type="component" value="Chromosome SHEWBE"/>
</dbReference>
<dbReference type="OrthoDB" id="9146744at2"/>
<reference evidence="4" key="1">
    <citation type="submission" date="2018-06" db="EMBL/GenBank/DDBJ databases">
        <authorList>
            <person name="Cea G.-C."/>
            <person name="William W."/>
        </authorList>
    </citation>
    <scope>NUCLEOTIDE SEQUENCE [LARGE SCALE GENOMIC DNA]</scope>
    <source>
        <strain evidence="4">DB21MT-2</strain>
    </source>
</reference>
<name>A0A330M510_9GAMM</name>
<evidence type="ECO:0000256" key="1">
    <source>
        <dbReference type="PROSITE-ProRule" id="PRU00339"/>
    </source>
</evidence>
<dbReference type="PANTHER" id="PTHR41786">
    <property type="entry name" value="MOTILITY ACCESSORY FACTOR MAF"/>
    <property type="match status" value="1"/>
</dbReference>
<dbReference type="Gene3D" id="1.25.40.10">
    <property type="entry name" value="Tetratricopeptide repeat domain"/>
    <property type="match status" value="1"/>
</dbReference>
<dbReference type="PANTHER" id="PTHR41786:SF1">
    <property type="entry name" value="6-HYDROXYMETHYLPTERIN DIPHOSPHOKINASE MPTE-LIKE DOMAIN-CONTAINING PROTEIN"/>
    <property type="match status" value="1"/>
</dbReference>
<dbReference type="InterPro" id="IPR011990">
    <property type="entry name" value="TPR-like_helical_dom_sf"/>
</dbReference>
<dbReference type="SUPFAM" id="SSF48452">
    <property type="entry name" value="TPR-like"/>
    <property type="match status" value="1"/>
</dbReference>
<gene>
    <name evidence="3" type="ORF">SHEWBE_3623</name>
</gene>
<dbReference type="EMBL" id="LS483452">
    <property type="protein sequence ID" value="SQH77586.1"/>
    <property type="molecule type" value="Genomic_DNA"/>
</dbReference>
<evidence type="ECO:0000313" key="3">
    <source>
        <dbReference type="EMBL" id="SQH77586.1"/>
    </source>
</evidence>
<organism evidence="3 4">
    <name type="scientific">Shewanella benthica</name>
    <dbReference type="NCBI Taxonomy" id="43661"/>
    <lineage>
        <taxon>Bacteria</taxon>
        <taxon>Pseudomonadati</taxon>
        <taxon>Pseudomonadota</taxon>
        <taxon>Gammaproteobacteria</taxon>
        <taxon>Alteromonadales</taxon>
        <taxon>Shewanellaceae</taxon>
        <taxon>Shewanella</taxon>
    </lineage>
</organism>
<dbReference type="InterPro" id="IPR019734">
    <property type="entry name" value="TPR_rpt"/>
</dbReference>
<sequence length="835" mass="95975">MQEQQTNILNTFAISQFGEYYLPSINRAQFDKLDSTTQYDAKFKQDFSKEDTLHLVVGMDSGLLANYVLEMGISDGSRFIFIELDAALALLKVEIPESLKNTLTICTPLEFRQLIDNKSLELFIIKDRCSLYRSMGAASNHLEEYTLLSNDIEKIIQHTFFESEVIFTQKIFVKTQLENIIENRLPASILKDQFTGLTCIIIAGGPSLDQHLDWIKSQSENLIVIAVSRIASKLYNEGITPHIIVSVDPQDHSFEVNREMMSLHRESLFVQSFHVCSRISAQWQGRSLYLGGRVPWDSSLDMNNIESIGPTVTNSAVHLALRMGFSQVLLCGVDFCHSREGFTHAKGTLEASLGPNLGQICEWVDTYAGYKAETLIQLLYAIESLQTEVERFPDRKFINLSRSAAVVKGVSYQATQNIRLKPIAVDKYRLLQHITNNDSTQERVNDIQCRINDLSKTVKSMKIIVKLSSDALRHNLKMTQQIDNPAQIKRLSKKIETIEQKLNGKYHSLSQLVKFYGYYEFTKFLTTKDTDTWSQEQLNEMTFSYYDAFEQISKKLLTLLSVAFERSESRLLEISSDKEIVKLAKQWREDNQQGRIKIWQQLHPDYLKKSDSAQLKLIEELEAEYHEQLNNDRQVYVDAVKKTMTLEQVFIKIMVLVNTKHLTGLKQMTLYLHPFVSKDNEANRLYHLAYGHQLHLEDRYEEALACMLELPENFITEPENKLIIQLSLKLMKLDHASEALKKATSYSDEHLPHYANVLRLKGLTQEAVNTYLDYLDKYPSDLMVWLKFGSFMFDIDQIQAAIDAFSHVIQSDPDNQVALSYLTRIEADLNANHHT</sequence>
<feature type="domain" description="6-hydroxymethylpterin diphosphokinase MptE-like" evidence="2">
    <location>
        <begin position="175"/>
        <end position="339"/>
    </location>
</feature>
<keyword evidence="1" id="KW-0802">TPR repeat</keyword>
<dbReference type="PROSITE" id="PS50005">
    <property type="entry name" value="TPR"/>
    <property type="match status" value="1"/>
</dbReference>
<dbReference type="KEGG" id="sbk:SHEWBE_3623"/>